<protein>
    <submittedName>
        <fullName evidence="6">Disease resistance protein RUN1-like</fullName>
    </submittedName>
</protein>
<evidence type="ECO:0000313" key="6">
    <source>
        <dbReference type="RefSeq" id="XP_060668153.1"/>
    </source>
</evidence>
<dbReference type="InterPro" id="IPR042197">
    <property type="entry name" value="Apaf_helical"/>
</dbReference>
<dbReference type="PROSITE" id="PS50104">
    <property type="entry name" value="TIR"/>
    <property type="match status" value="1"/>
</dbReference>
<evidence type="ECO:0000313" key="5">
    <source>
        <dbReference type="Proteomes" id="UP001652623"/>
    </source>
</evidence>
<evidence type="ECO:0000256" key="2">
    <source>
        <dbReference type="ARBA" id="ARBA00022737"/>
    </source>
</evidence>
<dbReference type="RefSeq" id="XP_060668153.1">
    <property type="nucleotide sequence ID" value="XM_060812170.1"/>
</dbReference>
<keyword evidence="2" id="KW-0677">Repeat</keyword>
<dbReference type="Pfam" id="PF23282">
    <property type="entry name" value="WHD_ROQ1"/>
    <property type="match status" value="1"/>
</dbReference>
<dbReference type="PANTHER" id="PTHR11017:SF479">
    <property type="entry name" value="DISEASE RESISTANCE PROTEIN (TIR-NBS-LRR CLASS) FAMILY"/>
    <property type="match status" value="1"/>
</dbReference>
<dbReference type="InterPro" id="IPR044974">
    <property type="entry name" value="Disease_R_plants"/>
</dbReference>
<dbReference type="Gene3D" id="3.40.50.300">
    <property type="entry name" value="P-loop containing nucleotide triphosphate hydrolases"/>
    <property type="match status" value="2"/>
</dbReference>
<dbReference type="Gene3D" id="1.10.8.430">
    <property type="entry name" value="Helical domain of apoptotic protease-activating factors"/>
    <property type="match status" value="1"/>
</dbReference>
<keyword evidence="1" id="KW-0433">Leucine-rich repeat</keyword>
<dbReference type="Gene3D" id="3.40.50.10140">
    <property type="entry name" value="Toll/interleukin-1 receptor homology (TIR) domain"/>
    <property type="match status" value="1"/>
</dbReference>
<dbReference type="GeneID" id="132799715"/>
<reference evidence="6" key="1">
    <citation type="submission" date="2025-08" db="UniProtKB">
        <authorList>
            <consortium name="RefSeq"/>
        </authorList>
    </citation>
    <scope>IDENTIFICATION</scope>
    <source>
        <tissue evidence="6">Seedling</tissue>
    </source>
</reference>
<dbReference type="SUPFAM" id="SSF52200">
    <property type="entry name" value="Toll/Interleukin receptor TIR domain"/>
    <property type="match status" value="1"/>
</dbReference>
<dbReference type="InterPro" id="IPR036390">
    <property type="entry name" value="WH_DNA-bd_sf"/>
</dbReference>
<dbReference type="PRINTS" id="PR00364">
    <property type="entry name" value="DISEASERSIST"/>
</dbReference>
<dbReference type="InterPro" id="IPR000157">
    <property type="entry name" value="TIR_dom"/>
</dbReference>
<gene>
    <name evidence="6" type="primary">LOC132799715</name>
</gene>
<dbReference type="SUPFAM" id="SSF52540">
    <property type="entry name" value="P-loop containing nucleoside triphosphate hydrolases"/>
    <property type="match status" value="1"/>
</dbReference>
<dbReference type="PANTHER" id="PTHR11017">
    <property type="entry name" value="LEUCINE-RICH REPEAT-CONTAINING PROTEIN"/>
    <property type="match status" value="1"/>
</dbReference>
<dbReference type="SUPFAM" id="SSF46785">
    <property type="entry name" value="Winged helix' DNA-binding domain"/>
    <property type="match status" value="1"/>
</dbReference>
<feature type="domain" description="TIR" evidence="4">
    <location>
        <begin position="1"/>
        <end position="93"/>
    </location>
</feature>
<dbReference type="InterPro" id="IPR027417">
    <property type="entry name" value="P-loop_NTPase"/>
</dbReference>
<dbReference type="InterPro" id="IPR058192">
    <property type="entry name" value="WHD_ROQ1-like"/>
</dbReference>
<keyword evidence="5" id="KW-1185">Reference proteome</keyword>
<evidence type="ECO:0000259" key="4">
    <source>
        <dbReference type="PROSITE" id="PS50104"/>
    </source>
</evidence>
<dbReference type="InterPro" id="IPR035897">
    <property type="entry name" value="Toll_tir_struct_dom_sf"/>
</dbReference>
<sequence>MAYISSSSSSYASPALEKVINEAMLSVIIFSENYASSTWCLDELVQILECREKGQIVISAFYGVDPSHARKQKGSYAASKLIEGIVKDILKKLNYKLSISEVKGLFGIEEHIKKVKSLLRMDSPDVRVVGIWGMGGIGKTTLAGAEEKINRGSSFVEYASIKYRLRQMKVFIVVDDANNSSQIEFLVGDHDQFGYGSGIIVTARNVQVLRQVADEIYRVEGLNDSEAFDLLYSNAFNGNTVGTEHLVLSQRVVDYACGNPLAIKVLGSVLYSKSKEEWESALDKLETVPNKDIQNVVKISYGELDDKEQDIFLDIACFSKGYDVDFVKRILDGCGLFANTGIQNLFDKSLIIIIQNKLRMHDLLQEMGREIVREESIKRPGDRSRLWKMRISITC</sequence>
<evidence type="ECO:0000256" key="3">
    <source>
        <dbReference type="ARBA" id="ARBA00022821"/>
    </source>
</evidence>
<dbReference type="Proteomes" id="UP001652623">
    <property type="component" value="Chromosome 10"/>
</dbReference>
<dbReference type="InterPro" id="IPR002182">
    <property type="entry name" value="NB-ARC"/>
</dbReference>
<accession>A0ABM3ZUI8</accession>
<name>A0ABM3ZUI8_ZIZJJ</name>
<organism evidence="5 6">
    <name type="scientific">Ziziphus jujuba</name>
    <name type="common">Chinese jujube</name>
    <name type="synonym">Ziziphus sativa</name>
    <dbReference type="NCBI Taxonomy" id="326968"/>
    <lineage>
        <taxon>Eukaryota</taxon>
        <taxon>Viridiplantae</taxon>
        <taxon>Streptophyta</taxon>
        <taxon>Embryophyta</taxon>
        <taxon>Tracheophyta</taxon>
        <taxon>Spermatophyta</taxon>
        <taxon>Magnoliopsida</taxon>
        <taxon>eudicotyledons</taxon>
        <taxon>Gunneridae</taxon>
        <taxon>Pentapetalae</taxon>
        <taxon>rosids</taxon>
        <taxon>fabids</taxon>
        <taxon>Rosales</taxon>
        <taxon>Rhamnaceae</taxon>
        <taxon>Paliureae</taxon>
        <taxon>Ziziphus</taxon>
    </lineage>
</organism>
<evidence type="ECO:0000256" key="1">
    <source>
        <dbReference type="ARBA" id="ARBA00022614"/>
    </source>
</evidence>
<keyword evidence="3" id="KW-0611">Plant defense</keyword>
<dbReference type="Pfam" id="PF01582">
    <property type="entry name" value="TIR"/>
    <property type="match status" value="1"/>
</dbReference>
<proteinExistence type="predicted"/>
<dbReference type="Pfam" id="PF00931">
    <property type="entry name" value="NB-ARC"/>
    <property type="match status" value="1"/>
</dbReference>